<organism evidence="1 2">
    <name type="scientific">Candidatus Curtissbacteria bacterium RIFCSPHIGHO2_01_FULL_41_11</name>
    <dbReference type="NCBI Taxonomy" id="1797711"/>
    <lineage>
        <taxon>Bacteria</taxon>
        <taxon>Candidatus Curtissiibacteriota</taxon>
    </lineage>
</organism>
<evidence type="ECO:0000313" key="2">
    <source>
        <dbReference type="Proteomes" id="UP000179102"/>
    </source>
</evidence>
<accession>A0A1F5G6K4</accession>
<sequence length="100" mass="11150">MFTQVGDLIKTLPKRSKTPDAIVALHVRRAFFDSLKKVCGDLPESVLKTARPTSFKKGVLTVKSPGLMSSELQMRAGGLMRDINETLGKKIVRSLRFRSF</sequence>
<evidence type="ECO:0000313" key="1">
    <source>
        <dbReference type="EMBL" id="OGD87500.1"/>
    </source>
</evidence>
<dbReference type="Pfam" id="PF05258">
    <property type="entry name" value="DciA"/>
    <property type="match status" value="1"/>
</dbReference>
<reference evidence="1 2" key="1">
    <citation type="journal article" date="2016" name="Nat. Commun.">
        <title>Thousands of microbial genomes shed light on interconnected biogeochemical processes in an aquifer system.</title>
        <authorList>
            <person name="Anantharaman K."/>
            <person name="Brown C.T."/>
            <person name="Hug L.A."/>
            <person name="Sharon I."/>
            <person name="Castelle C.J."/>
            <person name="Probst A.J."/>
            <person name="Thomas B.C."/>
            <person name="Singh A."/>
            <person name="Wilkins M.J."/>
            <person name="Karaoz U."/>
            <person name="Brodie E.L."/>
            <person name="Williams K.H."/>
            <person name="Hubbard S.S."/>
            <person name="Banfield J.F."/>
        </authorList>
    </citation>
    <scope>NUCLEOTIDE SEQUENCE [LARGE SCALE GENOMIC DNA]</scope>
</reference>
<protein>
    <submittedName>
        <fullName evidence="1">Uncharacterized protein</fullName>
    </submittedName>
</protein>
<dbReference type="EMBL" id="MFAZ01000012">
    <property type="protein sequence ID" value="OGD87500.1"/>
    <property type="molecule type" value="Genomic_DNA"/>
</dbReference>
<comment type="caution">
    <text evidence="1">The sequence shown here is derived from an EMBL/GenBank/DDBJ whole genome shotgun (WGS) entry which is preliminary data.</text>
</comment>
<gene>
    <name evidence="1" type="ORF">A2870_04085</name>
</gene>
<dbReference type="Proteomes" id="UP000179102">
    <property type="component" value="Unassembled WGS sequence"/>
</dbReference>
<dbReference type="AlphaFoldDB" id="A0A1F5G6K4"/>
<name>A0A1F5G6K4_9BACT</name>
<proteinExistence type="predicted"/>
<dbReference type="InterPro" id="IPR007922">
    <property type="entry name" value="DciA-like"/>
</dbReference>